<dbReference type="EMBL" id="JBHUKQ010000006">
    <property type="protein sequence ID" value="MFD2480096.1"/>
    <property type="molecule type" value="Genomic_DNA"/>
</dbReference>
<gene>
    <name evidence="1" type="ORF">ACFSUT_07425</name>
</gene>
<proteinExistence type="predicted"/>
<evidence type="ECO:0000313" key="2">
    <source>
        <dbReference type="Proteomes" id="UP001597542"/>
    </source>
</evidence>
<dbReference type="RefSeq" id="WP_344286609.1">
    <property type="nucleotide sequence ID" value="NZ_BAAAHV010000027.1"/>
</dbReference>
<organism evidence="1 2">
    <name type="scientific">Amycolatopsis albidoflavus</name>
    <dbReference type="NCBI Taxonomy" id="102226"/>
    <lineage>
        <taxon>Bacteria</taxon>
        <taxon>Bacillati</taxon>
        <taxon>Actinomycetota</taxon>
        <taxon>Actinomycetes</taxon>
        <taxon>Pseudonocardiales</taxon>
        <taxon>Pseudonocardiaceae</taxon>
        <taxon>Amycolatopsis</taxon>
    </lineage>
</organism>
<evidence type="ECO:0000313" key="1">
    <source>
        <dbReference type="EMBL" id="MFD2480096.1"/>
    </source>
</evidence>
<protein>
    <submittedName>
        <fullName evidence="1">Uncharacterized protein</fullName>
    </submittedName>
</protein>
<comment type="caution">
    <text evidence="1">The sequence shown here is derived from an EMBL/GenBank/DDBJ whole genome shotgun (WGS) entry which is preliminary data.</text>
</comment>
<name>A0ABW5HSW2_9PSEU</name>
<sequence length="144" mass="16436">MPARNRFYLIDRRPQIVRTAAALPSSRSEFRRLTVTAEWWIHDPYLLLATAPSDAPLHVRHDVGRTVNVLARASHNQELLAVRRFVEEHLHDMAVSTTSGFAWRLTTVRADALPVERHWRGEVDAWLHHQLADPDFDGQCAASA</sequence>
<keyword evidence="2" id="KW-1185">Reference proteome</keyword>
<accession>A0ABW5HSW2</accession>
<dbReference type="Proteomes" id="UP001597542">
    <property type="component" value="Unassembled WGS sequence"/>
</dbReference>
<reference evidence="2" key="1">
    <citation type="journal article" date="2019" name="Int. J. Syst. Evol. Microbiol.">
        <title>The Global Catalogue of Microorganisms (GCM) 10K type strain sequencing project: providing services to taxonomists for standard genome sequencing and annotation.</title>
        <authorList>
            <consortium name="The Broad Institute Genomics Platform"/>
            <consortium name="The Broad Institute Genome Sequencing Center for Infectious Disease"/>
            <person name="Wu L."/>
            <person name="Ma J."/>
        </authorList>
    </citation>
    <scope>NUCLEOTIDE SEQUENCE [LARGE SCALE GENOMIC DNA]</scope>
    <source>
        <strain evidence="2">CGMCC 4.7638</strain>
    </source>
</reference>